<dbReference type="RefSeq" id="WP_193931221.1">
    <property type="nucleotide sequence ID" value="NZ_CAWPMZ010000016.1"/>
</dbReference>
<comment type="caution">
    <text evidence="1">The sequence shown here is derived from an EMBL/GenBank/DDBJ whole genome shotgun (WGS) entry which is preliminary data.</text>
</comment>
<reference evidence="1 2" key="1">
    <citation type="submission" date="2020-10" db="EMBL/GenBank/DDBJ databases">
        <authorList>
            <person name="Castelo-Branco R."/>
            <person name="Eusebio N."/>
            <person name="Adriana R."/>
            <person name="Vieira A."/>
            <person name="Brugerolle De Fraissinette N."/>
            <person name="Rezende De Castro R."/>
            <person name="Schneider M.P."/>
            <person name="Vasconcelos V."/>
            <person name="Leao P.N."/>
        </authorList>
    </citation>
    <scope>NUCLEOTIDE SEQUENCE [LARGE SCALE GENOMIC DNA]</scope>
    <source>
        <strain evidence="1 2">LEGE 06123</strain>
    </source>
</reference>
<dbReference type="EMBL" id="JADEWN010000011">
    <property type="protein sequence ID" value="MBE9190005.1"/>
    <property type="molecule type" value="Genomic_DNA"/>
</dbReference>
<name>A0ABR9UNZ1_9CHRO</name>
<gene>
    <name evidence="1" type="ORF">IQ230_06435</name>
</gene>
<proteinExistence type="predicted"/>
<sequence length="180" mass="20302">MREIVVQEIDIPNTSLAGCSLTHIDFADAFKCQLPENQPQNIDSVTRAIFLRMPQWITALLGLRNVIVRPFGLKISIDIEPSYGQDELKPGTAVGVFEVLNRRLDEIMLGEDDKHLNYRVSVQLEREEGKCWVIISTVVKFNNWLGRAYFVPIKPVHKIILPAMLRNGLENLTSNASSGT</sequence>
<keyword evidence="2" id="KW-1185">Reference proteome</keyword>
<organism evidence="1 2">
    <name type="scientific">Gloeocapsopsis crepidinum LEGE 06123</name>
    <dbReference type="NCBI Taxonomy" id="588587"/>
    <lineage>
        <taxon>Bacteria</taxon>
        <taxon>Bacillati</taxon>
        <taxon>Cyanobacteriota</taxon>
        <taxon>Cyanophyceae</taxon>
        <taxon>Oscillatoriophycideae</taxon>
        <taxon>Chroococcales</taxon>
        <taxon>Chroococcaceae</taxon>
        <taxon>Gloeocapsopsis</taxon>
    </lineage>
</organism>
<dbReference type="InterPro" id="IPR021295">
    <property type="entry name" value="DUF2867"/>
</dbReference>
<evidence type="ECO:0000313" key="2">
    <source>
        <dbReference type="Proteomes" id="UP000651156"/>
    </source>
</evidence>
<protein>
    <submittedName>
        <fullName evidence="1">DUF2867 domain-containing protein</fullName>
    </submittedName>
</protein>
<dbReference type="Pfam" id="PF11066">
    <property type="entry name" value="DUF2867"/>
    <property type="match status" value="1"/>
</dbReference>
<accession>A0ABR9UNZ1</accession>
<evidence type="ECO:0000313" key="1">
    <source>
        <dbReference type="EMBL" id="MBE9190005.1"/>
    </source>
</evidence>
<dbReference type="Proteomes" id="UP000651156">
    <property type="component" value="Unassembled WGS sequence"/>
</dbReference>